<evidence type="ECO:0000256" key="1">
    <source>
        <dbReference type="ARBA" id="ARBA00004496"/>
    </source>
</evidence>
<dbReference type="Pfam" id="PF02875">
    <property type="entry name" value="Mur_ligase_C"/>
    <property type="match status" value="1"/>
</dbReference>
<comment type="catalytic activity">
    <reaction evidence="7 8">
        <text>UDP-N-acetyl-alpha-D-muramoyl-L-alanine + D-glutamate + ATP = UDP-N-acetyl-alpha-D-muramoyl-L-alanyl-D-glutamate + ADP + phosphate + H(+)</text>
        <dbReference type="Rhea" id="RHEA:16429"/>
        <dbReference type="ChEBI" id="CHEBI:15378"/>
        <dbReference type="ChEBI" id="CHEBI:29986"/>
        <dbReference type="ChEBI" id="CHEBI:30616"/>
        <dbReference type="ChEBI" id="CHEBI:43474"/>
        <dbReference type="ChEBI" id="CHEBI:83898"/>
        <dbReference type="ChEBI" id="CHEBI:83900"/>
        <dbReference type="ChEBI" id="CHEBI:456216"/>
        <dbReference type="EC" id="6.3.2.9"/>
    </reaction>
</comment>
<dbReference type="HOGENOM" id="CLU_032540_0_0_0"/>
<dbReference type="GO" id="GO:0005524">
    <property type="term" value="F:ATP binding"/>
    <property type="evidence" value="ECO:0007669"/>
    <property type="project" value="UniProtKB-UniRule"/>
</dbReference>
<dbReference type="Gene3D" id="3.40.1190.10">
    <property type="entry name" value="Mur-like, catalytic domain"/>
    <property type="match status" value="1"/>
</dbReference>
<dbReference type="PANTHER" id="PTHR43692:SF1">
    <property type="entry name" value="UDP-N-ACETYLMURAMOYLALANINE--D-GLUTAMATE LIGASE"/>
    <property type="match status" value="1"/>
</dbReference>
<dbReference type="RefSeq" id="WP_012869618.1">
    <property type="nucleotide sequence ID" value="NC_013522.1"/>
</dbReference>
<sequence length="462" mass="49443">MKIGDLRDKRVSVIGAGISGEALARLAREAGCRVFVSDGGNVPRERISALEKLGVGFELGGHTDRVFEGDLLVLSSGISPSSPVVERARSMGMPTVGEVDFVFPFLGSPVVGVTGSNGKTTTTSILGHVLNAAGVSTAVAGNIGNPLGSVPLSGETPSLVVAELSSFQLHWCEEASFAGGVVTNLAPDHIDWHGSYENYVLAKRRLIERTGPDGFAVVQLADLDILRGGSGSVRLYPLSWDKVEQGVHLDDAAQVALLLMNGSVRELFRFDQVRLLGRHNLENAAMALCAANLVLNRPLNGEDGRIGEFMAPPHRCELVGRYGGVTFVDDSKGTNVAATVTALRSLKCDPGGTKVILLGGRGKGEDYQVLAQTVSEECSYAVLYGEEGDRIAEALSKAGFNRWSRVGSLDEAVRVAFQRTKEGDMILLSPACTSWDQYPNYKERGYHFRRLAQEVGGRVSER</sequence>
<feature type="binding site" evidence="7">
    <location>
        <begin position="115"/>
        <end position="121"/>
    </location>
    <ligand>
        <name>ATP</name>
        <dbReference type="ChEBI" id="CHEBI:30616"/>
    </ligand>
</feature>
<dbReference type="GO" id="GO:0051301">
    <property type="term" value="P:cell division"/>
    <property type="evidence" value="ECO:0007669"/>
    <property type="project" value="UniProtKB-KW"/>
</dbReference>
<dbReference type="InterPro" id="IPR005762">
    <property type="entry name" value="MurD"/>
</dbReference>
<comment type="function">
    <text evidence="7 8">Cell wall formation. Catalyzes the addition of glutamate to the nucleotide precursor UDP-N-acetylmuramoyl-L-alanine (UMA).</text>
</comment>
<name>D1BA00_THEAS</name>
<dbReference type="EnsemblBacteria" id="ACZ19103">
    <property type="protein sequence ID" value="ACZ19103"/>
    <property type="gene ID" value="Taci_0870"/>
</dbReference>
<evidence type="ECO:0000256" key="8">
    <source>
        <dbReference type="RuleBase" id="RU003664"/>
    </source>
</evidence>
<dbReference type="Gene3D" id="3.90.190.20">
    <property type="entry name" value="Mur ligase, C-terminal domain"/>
    <property type="match status" value="1"/>
</dbReference>
<dbReference type="GO" id="GO:0071555">
    <property type="term" value="P:cell wall organization"/>
    <property type="evidence" value="ECO:0007669"/>
    <property type="project" value="UniProtKB-KW"/>
</dbReference>
<keyword evidence="7 8" id="KW-0133">Cell shape</keyword>
<dbReference type="GO" id="GO:0005737">
    <property type="term" value="C:cytoplasm"/>
    <property type="evidence" value="ECO:0007669"/>
    <property type="project" value="UniProtKB-SubCell"/>
</dbReference>
<dbReference type="SUPFAM" id="SSF51984">
    <property type="entry name" value="MurCD N-terminal domain"/>
    <property type="match status" value="1"/>
</dbReference>
<dbReference type="Pfam" id="PF21377">
    <property type="entry name" value="MurD_N"/>
    <property type="match status" value="1"/>
</dbReference>
<dbReference type="InterPro" id="IPR036565">
    <property type="entry name" value="Mur-like_cat_sf"/>
</dbReference>
<evidence type="ECO:0000256" key="5">
    <source>
        <dbReference type="ARBA" id="ARBA00022741"/>
    </source>
</evidence>
<evidence type="ECO:0000256" key="6">
    <source>
        <dbReference type="ARBA" id="ARBA00022840"/>
    </source>
</evidence>
<dbReference type="EC" id="6.3.2.9" evidence="7 8"/>
<keyword evidence="7 8" id="KW-0131">Cell cycle</keyword>
<keyword evidence="7 8" id="KW-0573">Peptidoglycan synthesis</keyword>
<evidence type="ECO:0000256" key="2">
    <source>
        <dbReference type="ARBA" id="ARBA00004752"/>
    </source>
</evidence>
<comment type="similarity">
    <text evidence="7">Belongs to the MurCDEF family.</text>
</comment>
<dbReference type="InterPro" id="IPR036615">
    <property type="entry name" value="Mur_ligase_C_dom_sf"/>
</dbReference>
<evidence type="ECO:0000256" key="4">
    <source>
        <dbReference type="ARBA" id="ARBA00022598"/>
    </source>
</evidence>
<feature type="domain" description="Mur ligase C-terminal" evidence="9">
    <location>
        <begin position="314"/>
        <end position="432"/>
    </location>
</feature>
<keyword evidence="12" id="KW-1185">Reference proteome</keyword>
<dbReference type="AlphaFoldDB" id="D1BA00"/>
<proteinExistence type="inferred from homology"/>
<evidence type="ECO:0000313" key="11">
    <source>
        <dbReference type="EMBL" id="ACZ19103.1"/>
    </source>
</evidence>
<dbReference type="NCBIfam" id="TIGR01087">
    <property type="entry name" value="murD"/>
    <property type="match status" value="1"/>
</dbReference>
<dbReference type="Gene3D" id="3.40.50.720">
    <property type="entry name" value="NAD(P)-binding Rossmann-like Domain"/>
    <property type="match status" value="1"/>
</dbReference>
<comment type="pathway">
    <text evidence="2 7 8">Cell wall biogenesis; peptidoglycan biosynthesis.</text>
</comment>
<dbReference type="SUPFAM" id="SSF53244">
    <property type="entry name" value="MurD-like peptide ligases, peptide-binding domain"/>
    <property type="match status" value="1"/>
</dbReference>
<keyword evidence="7 8" id="KW-0132">Cell division</keyword>
<keyword evidence="6 7" id="KW-0067">ATP-binding</keyword>
<dbReference type="EMBL" id="CP001818">
    <property type="protein sequence ID" value="ACZ19103.1"/>
    <property type="molecule type" value="Genomic_DNA"/>
</dbReference>
<dbReference type="GO" id="GO:0009252">
    <property type="term" value="P:peptidoglycan biosynthetic process"/>
    <property type="evidence" value="ECO:0007669"/>
    <property type="project" value="UniProtKB-UniRule"/>
</dbReference>
<dbReference type="OrthoDB" id="9809796at2"/>
<dbReference type="KEGG" id="tai:Taci_0870"/>
<comment type="subcellular location">
    <subcellularLocation>
        <location evidence="1 7 8">Cytoplasm</location>
    </subcellularLocation>
</comment>
<gene>
    <name evidence="7" type="primary">murD</name>
    <name evidence="11" type="ordered locus">Taci_0870</name>
</gene>
<dbReference type="eggNOG" id="COG0771">
    <property type="taxonomic scope" value="Bacteria"/>
</dbReference>
<dbReference type="InterPro" id="IPR004101">
    <property type="entry name" value="Mur_ligase_C"/>
</dbReference>
<protein>
    <recommendedName>
        <fullName evidence="7 8">UDP-N-acetylmuramoylalanine--D-glutamate ligase</fullName>
        <ecNumber evidence="7 8">6.3.2.9</ecNumber>
    </recommendedName>
    <alternativeName>
        <fullName evidence="7">D-glutamic acid-adding enzyme</fullName>
    </alternativeName>
    <alternativeName>
        <fullName evidence="7">UDP-N-acetylmuramoyl-L-alanyl-D-glutamate synthetase</fullName>
    </alternativeName>
</protein>
<organism evidence="11 12">
    <name type="scientific">Thermanaerovibrio acidaminovorans (strain ATCC 49978 / DSM 6589 / Su883)</name>
    <name type="common">Selenomonas acidaminovorans</name>
    <dbReference type="NCBI Taxonomy" id="525903"/>
    <lineage>
        <taxon>Bacteria</taxon>
        <taxon>Thermotogati</taxon>
        <taxon>Synergistota</taxon>
        <taxon>Synergistia</taxon>
        <taxon>Synergistales</taxon>
        <taxon>Synergistaceae</taxon>
        <taxon>Thermanaerovibrio</taxon>
    </lineage>
</organism>
<evidence type="ECO:0000256" key="3">
    <source>
        <dbReference type="ARBA" id="ARBA00022490"/>
    </source>
</evidence>
<evidence type="ECO:0000259" key="10">
    <source>
        <dbReference type="Pfam" id="PF08245"/>
    </source>
</evidence>
<dbReference type="UniPathway" id="UPA00219"/>
<reference evidence="11 12" key="1">
    <citation type="journal article" date="2009" name="Stand. Genomic Sci.">
        <title>Complete genome sequence of Thermanaerovibrio acidaminovorans type strain (Su883).</title>
        <authorList>
            <person name="Chovatia M."/>
            <person name="Sikorski J."/>
            <person name="Schroder M."/>
            <person name="Lapidus A."/>
            <person name="Nolan M."/>
            <person name="Tice H."/>
            <person name="Glavina Del Rio T."/>
            <person name="Copeland A."/>
            <person name="Cheng J.F."/>
            <person name="Lucas S."/>
            <person name="Chen F."/>
            <person name="Bruce D."/>
            <person name="Goodwin L."/>
            <person name="Pitluck S."/>
            <person name="Ivanova N."/>
            <person name="Mavromatis K."/>
            <person name="Ovchinnikova G."/>
            <person name="Pati A."/>
            <person name="Chen A."/>
            <person name="Palaniappan K."/>
            <person name="Land M."/>
            <person name="Hauser L."/>
            <person name="Chang Y.J."/>
            <person name="Jeffries C.D."/>
            <person name="Chain P."/>
            <person name="Saunders E."/>
            <person name="Detter J.C."/>
            <person name="Brettin T."/>
            <person name="Rohde M."/>
            <person name="Goker M."/>
            <person name="Spring S."/>
            <person name="Bristow J."/>
            <person name="Markowitz V."/>
            <person name="Hugenholtz P."/>
            <person name="Kyrpides N.C."/>
            <person name="Klenk H.P."/>
            <person name="Eisen J.A."/>
        </authorList>
    </citation>
    <scope>NUCLEOTIDE SEQUENCE [LARGE SCALE GENOMIC DNA]</scope>
    <source>
        <strain evidence="12">ATCC 49978 / DSM 6589 / Su883</strain>
    </source>
</reference>
<dbReference type="STRING" id="525903.Taci_0870"/>
<feature type="domain" description="Mur ligase central" evidence="10">
    <location>
        <begin position="113"/>
        <end position="291"/>
    </location>
</feature>
<keyword evidence="7 8" id="KW-0961">Cell wall biogenesis/degradation</keyword>
<accession>D1BA00</accession>
<keyword evidence="3 7" id="KW-0963">Cytoplasm</keyword>
<dbReference type="HAMAP" id="MF_00639">
    <property type="entry name" value="MurD"/>
    <property type="match status" value="1"/>
</dbReference>
<keyword evidence="4 7" id="KW-0436">Ligase</keyword>
<evidence type="ECO:0000313" key="12">
    <source>
        <dbReference type="Proteomes" id="UP000002030"/>
    </source>
</evidence>
<evidence type="ECO:0000256" key="7">
    <source>
        <dbReference type="HAMAP-Rule" id="MF_00639"/>
    </source>
</evidence>
<dbReference type="Pfam" id="PF08245">
    <property type="entry name" value="Mur_ligase_M"/>
    <property type="match status" value="1"/>
</dbReference>
<dbReference type="GO" id="GO:0008360">
    <property type="term" value="P:regulation of cell shape"/>
    <property type="evidence" value="ECO:0007669"/>
    <property type="project" value="UniProtKB-KW"/>
</dbReference>
<dbReference type="PATRIC" id="fig|525903.6.peg.871"/>
<dbReference type="InterPro" id="IPR013221">
    <property type="entry name" value="Mur_ligase_cen"/>
</dbReference>
<dbReference type="GO" id="GO:0008764">
    <property type="term" value="F:UDP-N-acetylmuramoylalanine-D-glutamate ligase activity"/>
    <property type="evidence" value="ECO:0007669"/>
    <property type="project" value="UniProtKB-UniRule"/>
</dbReference>
<evidence type="ECO:0000259" key="9">
    <source>
        <dbReference type="Pfam" id="PF02875"/>
    </source>
</evidence>
<dbReference type="PANTHER" id="PTHR43692">
    <property type="entry name" value="UDP-N-ACETYLMURAMOYLALANINE--D-GLUTAMATE LIGASE"/>
    <property type="match status" value="1"/>
</dbReference>
<dbReference type="Proteomes" id="UP000002030">
    <property type="component" value="Chromosome"/>
</dbReference>
<keyword evidence="5 7" id="KW-0547">Nucleotide-binding</keyword>
<dbReference type="SUPFAM" id="SSF53623">
    <property type="entry name" value="MurD-like peptide ligases, catalytic domain"/>
    <property type="match status" value="1"/>
</dbReference>